<gene>
    <name evidence="1" type="ORF">EIP91_002893</name>
</gene>
<accession>A0A4V2MXK4</accession>
<reference evidence="1 2" key="1">
    <citation type="submission" date="2018-11" db="EMBL/GenBank/DDBJ databases">
        <title>Genome assembly of Steccherinum ochraceum LE-BIN_3174, the white-rot fungus of the Steccherinaceae family (The Residual Polyporoid clade, Polyporales, Basidiomycota).</title>
        <authorList>
            <person name="Fedorova T.V."/>
            <person name="Glazunova O.A."/>
            <person name="Landesman E.O."/>
            <person name="Moiseenko K.V."/>
            <person name="Psurtseva N.V."/>
            <person name="Savinova O.S."/>
            <person name="Shakhova N.V."/>
            <person name="Tyazhelova T.V."/>
            <person name="Vasina D.V."/>
        </authorList>
    </citation>
    <scope>NUCLEOTIDE SEQUENCE [LARGE SCALE GENOMIC DNA]</scope>
    <source>
        <strain evidence="1 2">LE-BIN_3174</strain>
    </source>
</reference>
<evidence type="ECO:0000313" key="1">
    <source>
        <dbReference type="EMBL" id="TCD70547.1"/>
    </source>
</evidence>
<comment type="caution">
    <text evidence="1">The sequence shown here is derived from an EMBL/GenBank/DDBJ whole genome shotgun (WGS) entry which is preliminary data.</text>
</comment>
<proteinExistence type="predicted"/>
<dbReference type="OrthoDB" id="341421at2759"/>
<dbReference type="Proteomes" id="UP000292702">
    <property type="component" value="Unassembled WGS sequence"/>
</dbReference>
<name>A0A4V2MXK4_9APHY</name>
<sequence length="335" mass="38357">MRYRVVNNASPSAAPIKLPDGREGRLVVFDDRDSTEEDLKDPFFCSVKGLDIREWWPHARNGVAALKLWKRILYQGFALPVHTAVAVALLSEMYTTTSSSGTGGPTKRRVRLKFCDSLVSDFGLCRGSVQVPAKDRMLFSSMKDRQTYADDDPNDHYWIYFTALNGEEVFLDLGMFTYHLPHLVWTPGFVPPRADGDVRLELAPCVWVSPRDDESPHHRVRTRTSVLRDRGLQNIVRKPSDRWTSADMDTMHTWMETLSQNTLTKQAKAMFGNAVRDNCAQMSEVVRDELWKNFPKIVDEVLEYDLEHEEELYKSPPSKYRGFENTLAASVLRHG</sequence>
<keyword evidence="2" id="KW-1185">Reference proteome</keyword>
<dbReference type="AlphaFoldDB" id="A0A4V2MXK4"/>
<dbReference type="EMBL" id="RWJN01000019">
    <property type="protein sequence ID" value="TCD70547.1"/>
    <property type="molecule type" value="Genomic_DNA"/>
</dbReference>
<evidence type="ECO:0000313" key="2">
    <source>
        <dbReference type="Proteomes" id="UP000292702"/>
    </source>
</evidence>
<protein>
    <submittedName>
        <fullName evidence="1">Uncharacterized protein</fullName>
    </submittedName>
</protein>
<organism evidence="1 2">
    <name type="scientific">Steccherinum ochraceum</name>
    <dbReference type="NCBI Taxonomy" id="92696"/>
    <lineage>
        <taxon>Eukaryota</taxon>
        <taxon>Fungi</taxon>
        <taxon>Dikarya</taxon>
        <taxon>Basidiomycota</taxon>
        <taxon>Agaricomycotina</taxon>
        <taxon>Agaricomycetes</taxon>
        <taxon>Polyporales</taxon>
        <taxon>Steccherinaceae</taxon>
        <taxon>Steccherinum</taxon>
    </lineage>
</organism>
<dbReference type="STRING" id="92696.A0A4V2MXK4"/>